<dbReference type="Gene3D" id="3.40.50.970">
    <property type="match status" value="2"/>
</dbReference>
<protein>
    <submittedName>
        <fullName evidence="7">Benzoylformate decarboxylase</fullName>
        <ecNumber evidence="7">4.1.1.7</ecNumber>
    </submittedName>
</protein>
<dbReference type="Gene3D" id="3.40.50.1220">
    <property type="entry name" value="TPP-binding domain"/>
    <property type="match status" value="1"/>
</dbReference>
<evidence type="ECO:0000256" key="3">
    <source>
        <dbReference type="RuleBase" id="RU362132"/>
    </source>
</evidence>
<dbReference type="SUPFAM" id="SSF52518">
    <property type="entry name" value="Thiamin diphosphate-binding fold (THDP-binding)"/>
    <property type="match status" value="2"/>
</dbReference>
<keyword evidence="2 3" id="KW-0786">Thiamine pyrophosphate</keyword>
<dbReference type="InterPro" id="IPR045229">
    <property type="entry name" value="TPP_enz"/>
</dbReference>
<dbReference type="CDD" id="cd02002">
    <property type="entry name" value="TPP_BFDC"/>
    <property type="match status" value="1"/>
</dbReference>
<evidence type="ECO:0000313" key="7">
    <source>
        <dbReference type="EMBL" id="CAA9239353.1"/>
    </source>
</evidence>
<gene>
    <name evidence="7" type="ORF">AVDCRST_MAG08-1523</name>
</gene>
<dbReference type="CDD" id="cd07035">
    <property type="entry name" value="TPP_PYR_POX_like"/>
    <property type="match status" value="1"/>
</dbReference>
<evidence type="ECO:0000256" key="2">
    <source>
        <dbReference type="ARBA" id="ARBA00023052"/>
    </source>
</evidence>
<evidence type="ECO:0000259" key="4">
    <source>
        <dbReference type="Pfam" id="PF00205"/>
    </source>
</evidence>
<sequence length="550" mass="56785">MAGRGSAGGQGSTVRDAVVELLRGLGMTTVFGNPGSTEIPFLGEWPNSLRYVLGLQEASVVAMADGYARASGRAAFCNLHSAAGVGHALGNVFTAHRNNAPLVITAGQQARELLPLQPFLGATDAAQFPKPYVKWSAEPARAADVPAAVAQAWRVAMQRPRGPAFVSIPVDDWARPASGPSSPRPALSDPAPDPAALVEMAAALAASRRPVLVLGPEVDEEGAGPAAVALAERLNAPAWASPFASRLCFPEDHRLFAGHLAASPDAVTEALVGHDLVLVLGAPVFTFHVAGHCALFDGAAPLWHLTTDAEAAARAPVGRGVPGSLRLGLPALLPLLPPAHGRIDPAPRHRPPAPSAADPLPAAFVLSRLAARLPPGAAVVEEAPSHRPAMHAHLPLREWGSFFTMASGGLGYSLPAAVGVALARAEAGNAARVVCLIGDGSLMYSVQALWTAAQHRLPLSVIVLNNRGYGAMRAFSRVMGTHSVPGIELPGLDFTAIARGHGCAAERVERPGALDDALARALASDGPALLDVAVDAAVPRLYREAGEDAR</sequence>
<dbReference type="Pfam" id="PF00205">
    <property type="entry name" value="TPP_enzyme_M"/>
    <property type="match status" value="1"/>
</dbReference>
<feature type="domain" description="Thiamine pyrophosphate enzyme TPP-binding" evidence="5">
    <location>
        <begin position="388"/>
        <end position="532"/>
    </location>
</feature>
<organism evidence="7">
    <name type="scientific">uncultured Acetobacteraceae bacterium</name>
    <dbReference type="NCBI Taxonomy" id="169975"/>
    <lineage>
        <taxon>Bacteria</taxon>
        <taxon>Pseudomonadati</taxon>
        <taxon>Pseudomonadota</taxon>
        <taxon>Alphaproteobacteria</taxon>
        <taxon>Acetobacterales</taxon>
        <taxon>Acetobacteraceae</taxon>
        <taxon>environmental samples</taxon>
    </lineage>
</organism>
<evidence type="ECO:0000259" key="5">
    <source>
        <dbReference type="Pfam" id="PF02775"/>
    </source>
</evidence>
<keyword evidence="7" id="KW-0456">Lyase</keyword>
<dbReference type="InterPro" id="IPR029035">
    <property type="entry name" value="DHS-like_NAD/FAD-binding_dom"/>
</dbReference>
<dbReference type="EC" id="4.1.1.7" evidence="7"/>
<dbReference type="InterPro" id="IPR029061">
    <property type="entry name" value="THDP-binding"/>
</dbReference>
<dbReference type="AlphaFoldDB" id="A0A6J4I3Q1"/>
<dbReference type="InterPro" id="IPR011766">
    <property type="entry name" value="TPP_enzyme_TPP-bd"/>
</dbReference>
<dbReference type="InterPro" id="IPR012001">
    <property type="entry name" value="Thiamin_PyroP_enz_TPP-bd_dom"/>
</dbReference>
<proteinExistence type="inferred from homology"/>
<dbReference type="PANTHER" id="PTHR18968:SF133">
    <property type="entry name" value="BENZOYLFORMATE DECARBOXYLASE"/>
    <property type="match status" value="1"/>
</dbReference>
<comment type="similarity">
    <text evidence="1 3">Belongs to the TPP enzyme family.</text>
</comment>
<name>A0A6J4I3Q1_9PROT</name>
<dbReference type="GO" id="GO:0019752">
    <property type="term" value="P:carboxylic acid metabolic process"/>
    <property type="evidence" value="ECO:0007669"/>
    <property type="project" value="UniProtKB-ARBA"/>
</dbReference>
<dbReference type="Pfam" id="PF02775">
    <property type="entry name" value="TPP_enzyme_C"/>
    <property type="match status" value="1"/>
</dbReference>
<evidence type="ECO:0000259" key="6">
    <source>
        <dbReference type="Pfam" id="PF02776"/>
    </source>
</evidence>
<accession>A0A6J4I3Q1</accession>
<dbReference type="EMBL" id="CADCTG010000134">
    <property type="protein sequence ID" value="CAA9239353.1"/>
    <property type="molecule type" value="Genomic_DNA"/>
</dbReference>
<dbReference type="SUPFAM" id="SSF52467">
    <property type="entry name" value="DHS-like NAD/FAD-binding domain"/>
    <property type="match status" value="1"/>
</dbReference>
<dbReference type="GO" id="GO:0000287">
    <property type="term" value="F:magnesium ion binding"/>
    <property type="evidence" value="ECO:0007669"/>
    <property type="project" value="InterPro"/>
</dbReference>
<dbReference type="NCBIfam" id="NF005485">
    <property type="entry name" value="PRK07092.1"/>
    <property type="match status" value="1"/>
</dbReference>
<dbReference type="InterPro" id="IPR012000">
    <property type="entry name" value="Thiamin_PyroP_enz_cen_dom"/>
</dbReference>
<dbReference type="Pfam" id="PF02776">
    <property type="entry name" value="TPP_enzyme_N"/>
    <property type="match status" value="1"/>
</dbReference>
<dbReference type="GO" id="GO:0030976">
    <property type="term" value="F:thiamine pyrophosphate binding"/>
    <property type="evidence" value="ECO:0007669"/>
    <property type="project" value="InterPro"/>
</dbReference>
<feature type="domain" description="Thiamine pyrophosphate enzyme N-terminal TPP-binding" evidence="6">
    <location>
        <begin position="13"/>
        <end position="115"/>
    </location>
</feature>
<reference evidence="7" key="1">
    <citation type="submission" date="2020-02" db="EMBL/GenBank/DDBJ databases">
        <authorList>
            <person name="Meier V. D."/>
        </authorList>
    </citation>
    <scope>NUCLEOTIDE SEQUENCE</scope>
    <source>
        <strain evidence="7">AVDCRST_MAG08</strain>
    </source>
</reference>
<dbReference type="GO" id="GO:0050695">
    <property type="term" value="F:benzoylformate decarboxylase activity"/>
    <property type="evidence" value="ECO:0007669"/>
    <property type="project" value="UniProtKB-EC"/>
</dbReference>
<dbReference type="PANTHER" id="PTHR18968">
    <property type="entry name" value="THIAMINE PYROPHOSPHATE ENZYMES"/>
    <property type="match status" value="1"/>
</dbReference>
<feature type="domain" description="Thiamine pyrophosphate enzyme central" evidence="4">
    <location>
        <begin position="199"/>
        <end position="329"/>
    </location>
</feature>
<dbReference type="GO" id="GO:0050660">
    <property type="term" value="F:flavin adenine dinucleotide binding"/>
    <property type="evidence" value="ECO:0007669"/>
    <property type="project" value="TreeGrafter"/>
</dbReference>
<evidence type="ECO:0000256" key="1">
    <source>
        <dbReference type="ARBA" id="ARBA00007812"/>
    </source>
</evidence>
<dbReference type="GO" id="GO:0003984">
    <property type="term" value="F:acetolactate synthase activity"/>
    <property type="evidence" value="ECO:0007669"/>
    <property type="project" value="TreeGrafter"/>
</dbReference>